<dbReference type="PRINTS" id="PR00469">
    <property type="entry name" value="PNDRDTASEII"/>
</dbReference>
<evidence type="ECO:0000256" key="5">
    <source>
        <dbReference type="ARBA" id="ARBA00061147"/>
    </source>
</evidence>
<evidence type="ECO:0000256" key="1">
    <source>
        <dbReference type="ARBA" id="ARBA00001974"/>
    </source>
</evidence>
<dbReference type="InterPro" id="IPR050315">
    <property type="entry name" value="FAD-oxidoreductase_2"/>
</dbReference>
<dbReference type="InterPro" id="IPR027477">
    <property type="entry name" value="Succ_DH/fumarate_Rdtase_cat_sf"/>
</dbReference>
<dbReference type="SUPFAM" id="SSF56425">
    <property type="entry name" value="Succinate dehydrogenase/fumarate reductase flavoprotein, catalytic domain"/>
    <property type="match status" value="1"/>
</dbReference>
<keyword evidence="4" id="KW-0560">Oxidoreductase</keyword>
<evidence type="ECO:0000313" key="8">
    <source>
        <dbReference type="Proteomes" id="UP000748756"/>
    </source>
</evidence>
<evidence type="ECO:0000259" key="6">
    <source>
        <dbReference type="Pfam" id="PF00890"/>
    </source>
</evidence>
<accession>A0A9P5RNJ1</accession>
<comment type="cofactor">
    <cofactor evidence="1">
        <name>FAD</name>
        <dbReference type="ChEBI" id="CHEBI:57692"/>
    </cofactor>
</comment>
<name>A0A9P5RNJ1_9FUNG</name>
<dbReference type="InterPro" id="IPR036188">
    <property type="entry name" value="FAD/NAD-bd_sf"/>
</dbReference>
<dbReference type="OrthoDB" id="7777654at2759"/>
<protein>
    <recommendedName>
        <fullName evidence="6">FAD-dependent oxidoreductase 2 FAD-binding domain-containing protein</fullName>
    </recommendedName>
</protein>
<reference evidence="7" key="1">
    <citation type="journal article" date="2020" name="Fungal Divers.">
        <title>Resolving the Mortierellaceae phylogeny through synthesis of multi-gene phylogenetics and phylogenomics.</title>
        <authorList>
            <person name="Vandepol N."/>
            <person name="Liber J."/>
            <person name="Desiro A."/>
            <person name="Na H."/>
            <person name="Kennedy M."/>
            <person name="Barry K."/>
            <person name="Grigoriev I.V."/>
            <person name="Miller A.N."/>
            <person name="O'Donnell K."/>
            <person name="Stajich J.E."/>
            <person name="Bonito G."/>
        </authorList>
    </citation>
    <scope>NUCLEOTIDE SEQUENCE</scope>
    <source>
        <strain evidence="7">NRRL 6426</strain>
    </source>
</reference>
<dbReference type="NCBIfam" id="NF005882">
    <property type="entry name" value="PRK07843.1"/>
    <property type="match status" value="1"/>
</dbReference>
<dbReference type="SUPFAM" id="SSF51905">
    <property type="entry name" value="FAD/NAD(P)-binding domain"/>
    <property type="match status" value="1"/>
</dbReference>
<keyword evidence="2" id="KW-0285">Flavoprotein</keyword>
<proteinExistence type="inferred from homology"/>
<comment type="caution">
    <text evidence="7">The sequence shown here is derived from an EMBL/GenBank/DDBJ whole genome shotgun (WGS) entry which is preliminary data.</text>
</comment>
<dbReference type="Pfam" id="PF00890">
    <property type="entry name" value="FAD_binding_2"/>
    <property type="match status" value="1"/>
</dbReference>
<dbReference type="Proteomes" id="UP000748756">
    <property type="component" value="Unassembled WGS sequence"/>
</dbReference>
<dbReference type="FunFam" id="3.50.50.60:FF:000208">
    <property type="entry name" value="3-ketosteroid dehydrogenase"/>
    <property type="match status" value="1"/>
</dbReference>
<comment type="similarity">
    <text evidence="5">Belongs to the FAD-dependent oxidoreductase 2 family. 3-oxosteroid dehydrogenase subfamily.</text>
</comment>
<gene>
    <name evidence="7" type="ORF">BG015_002904</name>
</gene>
<evidence type="ECO:0000256" key="3">
    <source>
        <dbReference type="ARBA" id="ARBA00022827"/>
    </source>
</evidence>
<dbReference type="AlphaFoldDB" id="A0A9P5RNJ1"/>
<sequence length="573" mass="61927">MGCFPLKFRNTRNAQVLASIPGQQLDEYDVIVVGSGAAGMTAALTAKKRGLNVVVLEKSEYFGGSTARSGGAIWLPNNSVILDAGVPDSPEQAAIYLSQVVGPDVPIERQQAFLEQGPKMLDFVMDNSPLRFRFLKNYSDYYPNLPGGLDIGRSIEPVQVDANRLGTEKHKINRPYISIPSATVIYSSDYKWLSLAGVNIKGLATAFKCTMAALKAAALGQKPLTMGAGLTAGLRLGLMDAEVPVWFNSPLVDLAQDGDGISGVVIEQNGVRCTIRARKGVIIGSGGFEHNAEMRNEYQQQPINTSWTVGSKDNTGDGIRAGAKIGAALNLMDDSWWGPTIPVPGEPYFCLSERSLPGGLFVNKHGKRFVNEAGPYCEVVHIMYKQDRSDDGSEIPIWMIVDQKYRNRYFFKDVPGRFPIPKLWYESGVVKRAKSLQELAQDIKVPADTLQATVIRFNGHAKNGLDEDFGRGNNMHDRFYTDPAVKPNPCLAPLEKGPFYAFKMVPGDLGTKGGIVTDAKARAMRSDGTVIKGLWAAGNASSAVMGNSYAGPGSTLGPAMTFGYIAANNIADS</sequence>
<dbReference type="PANTHER" id="PTHR43400">
    <property type="entry name" value="FUMARATE REDUCTASE"/>
    <property type="match status" value="1"/>
</dbReference>
<evidence type="ECO:0000313" key="7">
    <source>
        <dbReference type="EMBL" id="KAF9137045.1"/>
    </source>
</evidence>
<organism evidence="7 8">
    <name type="scientific">Linnemannia schmuckeri</name>
    <dbReference type="NCBI Taxonomy" id="64567"/>
    <lineage>
        <taxon>Eukaryota</taxon>
        <taxon>Fungi</taxon>
        <taxon>Fungi incertae sedis</taxon>
        <taxon>Mucoromycota</taxon>
        <taxon>Mortierellomycotina</taxon>
        <taxon>Mortierellomycetes</taxon>
        <taxon>Mortierellales</taxon>
        <taxon>Mortierellaceae</taxon>
        <taxon>Linnemannia</taxon>
    </lineage>
</organism>
<dbReference type="InterPro" id="IPR003953">
    <property type="entry name" value="FAD-dep_OxRdtase_2_FAD-bd"/>
</dbReference>
<feature type="domain" description="FAD-dependent oxidoreductase 2 FAD-binding" evidence="6">
    <location>
        <begin position="29"/>
        <end position="556"/>
    </location>
</feature>
<evidence type="ECO:0000256" key="4">
    <source>
        <dbReference type="ARBA" id="ARBA00023002"/>
    </source>
</evidence>
<evidence type="ECO:0000256" key="2">
    <source>
        <dbReference type="ARBA" id="ARBA00022630"/>
    </source>
</evidence>
<keyword evidence="8" id="KW-1185">Reference proteome</keyword>
<dbReference type="GO" id="GO:0008202">
    <property type="term" value="P:steroid metabolic process"/>
    <property type="evidence" value="ECO:0007669"/>
    <property type="project" value="UniProtKB-ARBA"/>
</dbReference>
<dbReference type="Gene3D" id="3.50.50.60">
    <property type="entry name" value="FAD/NAD(P)-binding domain"/>
    <property type="match status" value="2"/>
</dbReference>
<dbReference type="PANTHER" id="PTHR43400:SF10">
    <property type="entry name" value="3-OXOSTEROID 1-DEHYDROGENASE"/>
    <property type="match status" value="1"/>
</dbReference>
<dbReference type="GO" id="GO:0016491">
    <property type="term" value="F:oxidoreductase activity"/>
    <property type="evidence" value="ECO:0007669"/>
    <property type="project" value="UniProtKB-KW"/>
</dbReference>
<dbReference type="EMBL" id="JAAAUQ010001601">
    <property type="protein sequence ID" value="KAF9137045.1"/>
    <property type="molecule type" value="Genomic_DNA"/>
</dbReference>
<keyword evidence="3" id="KW-0274">FAD</keyword>